<keyword evidence="1" id="KW-0472">Membrane</keyword>
<dbReference type="EMBL" id="LR594035">
    <property type="protein sequence ID" value="VTS29542.1"/>
    <property type="molecule type" value="Genomic_DNA"/>
</dbReference>
<dbReference type="InterPro" id="IPR025270">
    <property type="entry name" value="DUF4044"/>
</dbReference>
<dbReference type="STRING" id="873448.STRPO_0100"/>
<dbReference type="Pfam" id="PF13253">
    <property type="entry name" value="DUF4044"/>
    <property type="match status" value="1"/>
</dbReference>
<proteinExistence type="predicted"/>
<organism evidence="2 3">
    <name type="scientific">Streptococcus pseudoporcinus</name>
    <dbReference type="NCBI Taxonomy" id="361101"/>
    <lineage>
        <taxon>Bacteria</taxon>
        <taxon>Bacillati</taxon>
        <taxon>Bacillota</taxon>
        <taxon>Bacilli</taxon>
        <taxon>Lactobacillales</taxon>
        <taxon>Streptococcaceae</taxon>
        <taxon>Streptococcus</taxon>
    </lineage>
</organism>
<protein>
    <submittedName>
        <fullName evidence="2">Membrane protein</fullName>
    </submittedName>
</protein>
<sequence>MAFGENGSRKKTTFEKITMFVVILMVLVTVGGLIAGALSVLM</sequence>
<dbReference type="RefSeq" id="WP_138068645.1">
    <property type="nucleotide sequence ID" value="NZ_LR594035.1"/>
</dbReference>
<feature type="transmembrane region" description="Helical" evidence="1">
    <location>
        <begin position="20"/>
        <end position="41"/>
    </location>
</feature>
<accession>A0A4U9YS63</accession>
<dbReference type="AlphaFoldDB" id="A0A4U9YS63"/>
<evidence type="ECO:0000313" key="2">
    <source>
        <dbReference type="EMBL" id="VTS29542.1"/>
    </source>
</evidence>
<keyword evidence="1" id="KW-1133">Transmembrane helix</keyword>
<dbReference type="Proteomes" id="UP000304914">
    <property type="component" value="Chromosome"/>
</dbReference>
<name>A0A4U9YS63_9STRE</name>
<evidence type="ECO:0000256" key="1">
    <source>
        <dbReference type="SAM" id="Phobius"/>
    </source>
</evidence>
<gene>
    <name evidence="2" type="ORF">NCTC5385_01449</name>
</gene>
<evidence type="ECO:0000313" key="3">
    <source>
        <dbReference type="Proteomes" id="UP000304914"/>
    </source>
</evidence>
<keyword evidence="1" id="KW-0812">Transmembrane</keyword>
<reference evidence="2 3" key="1">
    <citation type="submission" date="2019-05" db="EMBL/GenBank/DDBJ databases">
        <authorList>
            <consortium name="Pathogen Informatics"/>
        </authorList>
    </citation>
    <scope>NUCLEOTIDE SEQUENCE [LARGE SCALE GENOMIC DNA]</scope>
    <source>
        <strain evidence="2 3">NCTC5385</strain>
    </source>
</reference>